<reference evidence="1 2" key="1">
    <citation type="submission" date="2019-09" db="EMBL/GenBank/DDBJ databases">
        <title>Complete genome sequence of Mycobacterium avium subsp. hominissuis strain JP-H-1.</title>
        <authorList>
            <person name="Kinoshita Y."/>
            <person name="Niwa H."/>
            <person name="Uchida-Fujii E."/>
            <person name="Nukada T."/>
        </authorList>
    </citation>
    <scope>NUCLEOTIDE SEQUENCE [LARGE SCALE GENOMIC DNA]</scope>
    <source>
        <strain evidence="1 2">JP-H-1</strain>
        <plasmid evidence="1 2">p1-JPH1</plasmid>
    </source>
</reference>
<organism evidence="1 2">
    <name type="scientific">Mycobacterium avium subsp. hominissuis</name>
    <dbReference type="NCBI Taxonomy" id="439334"/>
    <lineage>
        <taxon>Bacteria</taxon>
        <taxon>Bacillati</taxon>
        <taxon>Actinomycetota</taxon>
        <taxon>Actinomycetes</taxon>
        <taxon>Mycobacteriales</taxon>
        <taxon>Mycobacteriaceae</taxon>
        <taxon>Mycobacterium</taxon>
        <taxon>Mycobacterium avium complex (MAC)</taxon>
    </lineage>
</organism>
<evidence type="ECO:0000313" key="1">
    <source>
        <dbReference type="EMBL" id="BBN50820.1"/>
    </source>
</evidence>
<dbReference type="EMBL" id="AP020327">
    <property type="protein sequence ID" value="BBN50820.1"/>
    <property type="molecule type" value="Genomic_DNA"/>
</dbReference>
<sequence>MGAEPRYKVTVAYTATRTIVVEPGNIDSMIGAALREFEPLQTPWPSASWMKTIMRYGTTPAPANASPGQVTRSEVVMGWDSIPGTETNARPRLSIAAALQQVYPDAVVIDASVAKGRAYLAIRCADGQVRPVYLLLDREGFINESNPTDDPVWAKHFPVDESPTRWPLKVAEALTTWEWA</sequence>
<name>A0AAI8X5C9_MYCAV</name>
<gene>
    <name evidence="1" type="ORF">JPH1_52950</name>
</gene>
<geneLocation type="plasmid" evidence="1 2">
    <name>p1-JPH1</name>
</geneLocation>
<protein>
    <submittedName>
        <fullName evidence="1">Uncharacterized protein</fullName>
    </submittedName>
</protein>
<dbReference type="AlphaFoldDB" id="A0AAI8X5C9"/>
<keyword evidence="1" id="KW-0614">Plasmid</keyword>
<dbReference type="Proteomes" id="UP000327362">
    <property type="component" value="Plasmid p1-JPH1"/>
</dbReference>
<proteinExistence type="predicted"/>
<accession>A0AAI8X5C9</accession>
<evidence type="ECO:0000313" key="2">
    <source>
        <dbReference type="Proteomes" id="UP000327362"/>
    </source>
</evidence>
<dbReference type="RefSeq" id="WP_142305058.1">
    <property type="nucleotide sequence ID" value="NZ_AP020327.1"/>
</dbReference>